<dbReference type="OrthoDB" id="10257076at2759"/>
<dbReference type="InterPro" id="IPR002110">
    <property type="entry name" value="Ankyrin_rpt"/>
</dbReference>
<keyword evidence="6" id="KW-1185">Reference proteome</keyword>
<evidence type="ECO:0000313" key="4">
    <source>
        <dbReference type="EMBL" id="CAF1216593.1"/>
    </source>
</evidence>
<evidence type="ECO:0000313" key="6">
    <source>
        <dbReference type="Proteomes" id="UP000663832"/>
    </source>
</evidence>
<protein>
    <submittedName>
        <fullName evidence="5">Uncharacterized protein</fullName>
    </submittedName>
</protein>
<dbReference type="EMBL" id="CAJNOM010000199">
    <property type="protein sequence ID" value="CAF1216593.1"/>
    <property type="molecule type" value="Genomic_DNA"/>
</dbReference>
<keyword evidence="2 3" id="KW-0040">ANK repeat</keyword>
<accession>A0A814ZY87</accession>
<dbReference type="Pfam" id="PF12796">
    <property type="entry name" value="Ank_2"/>
    <property type="match status" value="1"/>
</dbReference>
<dbReference type="EMBL" id="CAJNOI010000341">
    <property type="protein sequence ID" value="CAF1249537.1"/>
    <property type="molecule type" value="Genomic_DNA"/>
</dbReference>
<keyword evidence="1" id="KW-0677">Repeat</keyword>
<dbReference type="Pfam" id="PF00023">
    <property type="entry name" value="Ank"/>
    <property type="match status" value="1"/>
</dbReference>
<dbReference type="PROSITE" id="PS50088">
    <property type="entry name" value="ANK_REPEAT"/>
    <property type="match status" value="1"/>
</dbReference>
<dbReference type="PANTHER" id="PTHR24198">
    <property type="entry name" value="ANKYRIN REPEAT AND PROTEIN KINASE DOMAIN-CONTAINING PROTEIN"/>
    <property type="match status" value="1"/>
</dbReference>
<dbReference type="SUPFAM" id="SSF48403">
    <property type="entry name" value="Ankyrin repeat"/>
    <property type="match status" value="1"/>
</dbReference>
<dbReference type="PROSITE" id="PS50297">
    <property type="entry name" value="ANK_REP_REGION"/>
    <property type="match status" value="1"/>
</dbReference>
<dbReference type="InterPro" id="IPR036770">
    <property type="entry name" value="Ankyrin_rpt-contain_sf"/>
</dbReference>
<dbReference type="AlphaFoldDB" id="A0A814ZY87"/>
<sequence length="300" mass="33522">MGFMSSKEQSMAKAIENQDIEALKTMIRGYTSEEMHTICKSLVPGNNNQCTMLHFATWQDNPELLELFLDYVDDLEVRDGLGWTPLGTAVNRHSKENVKLLLKHNAKVDCDGTQGMDLIANAMSCNDIELIQILMDHGAQVTTTSETQNGCYLLHFAIDDGFMDIAKLLVERGKIPIDLLDQSGWSALHLAAGHNFSDMVKFLVENGADINIKDFNGNTPLAWAREMNSKEVIDELERLGGKADTEWHGEKLSLNHYQKLTEEKQGIINSEFEMEGAEGNKSSNDNDSNLIDALQRLQST</sequence>
<evidence type="ECO:0000256" key="2">
    <source>
        <dbReference type="ARBA" id="ARBA00023043"/>
    </source>
</evidence>
<feature type="repeat" description="ANK" evidence="3">
    <location>
        <begin position="183"/>
        <end position="215"/>
    </location>
</feature>
<evidence type="ECO:0000256" key="3">
    <source>
        <dbReference type="PROSITE-ProRule" id="PRU00023"/>
    </source>
</evidence>
<dbReference type="PANTHER" id="PTHR24198:SF165">
    <property type="entry name" value="ANKYRIN REPEAT-CONTAINING PROTEIN-RELATED"/>
    <property type="match status" value="1"/>
</dbReference>
<proteinExistence type="predicted"/>
<comment type="caution">
    <text evidence="5">The sequence shown here is derived from an EMBL/GenBank/DDBJ whole genome shotgun (WGS) entry which is preliminary data.</text>
</comment>
<organism evidence="5 7">
    <name type="scientific">Adineta steineri</name>
    <dbReference type="NCBI Taxonomy" id="433720"/>
    <lineage>
        <taxon>Eukaryota</taxon>
        <taxon>Metazoa</taxon>
        <taxon>Spiralia</taxon>
        <taxon>Gnathifera</taxon>
        <taxon>Rotifera</taxon>
        <taxon>Eurotatoria</taxon>
        <taxon>Bdelloidea</taxon>
        <taxon>Adinetida</taxon>
        <taxon>Adinetidae</taxon>
        <taxon>Adineta</taxon>
    </lineage>
</organism>
<dbReference type="Proteomes" id="UP000663877">
    <property type="component" value="Unassembled WGS sequence"/>
</dbReference>
<dbReference type="Gene3D" id="1.25.40.20">
    <property type="entry name" value="Ankyrin repeat-containing domain"/>
    <property type="match status" value="2"/>
</dbReference>
<evidence type="ECO:0000313" key="5">
    <source>
        <dbReference type="EMBL" id="CAF1249537.1"/>
    </source>
</evidence>
<dbReference type="Proteomes" id="UP000663832">
    <property type="component" value="Unassembled WGS sequence"/>
</dbReference>
<evidence type="ECO:0000256" key="1">
    <source>
        <dbReference type="ARBA" id="ARBA00022737"/>
    </source>
</evidence>
<dbReference type="SMART" id="SM00248">
    <property type="entry name" value="ANK"/>
    <property type="match status" value="6"/>
</dbReference>
<evidence type="ECO:0000313" key="7">
    <source>
        <dbReference type="Proteomes" id="UP000663877"/>
    </source>
</evidence>
<name>A0A814ZY87_9BILA</name>
<gene>
    <name evidence="5" type="ORF">BJG266_LOCUS29506</name>
    <name evidence="4" type="ORF">QVE165_LOCUS26661</name>
</gene>
<reference evidence="5" key="1">
    <citation type="submission" date="2021-02" db="EMBL/GenBank/DDBJ databases">
        <authorList>
            <person name="Nowell W R."/>
        </authorList>
    </citation>
    <scope>NUCLEOTIDE SEQUENCE</scope>
</reference>